<keyword evidence="7" id="KW-1185">Reference proteome</keyword>
<keyword evidence="4 5" id="KW-0472">Membrane</keyword>
<dbReference type="AlphaFoldDB" id="A0A2R4BQT6"/>
<protein>
    <recommendedName>
        <fullName evidence="5">Probable membrane transporter protein</fullName>
    </recommendedName>
</protein>
<comment type="subcellular location">
    <subcellularLocation>
        <location evidence="5">Cell membrane</location>
        <topology evidence="5">Multi-pass membrane protein</topology>
    </subcellularLocation>
    <subcellularLocation>
        <location evidence="1">Membrane</location>
        <topology evidence="1">Multi-pass membrane protein</topology>
    </subcellularLocation>
</comment>
<dbReference type="Proteomes" id="UP000241885">
    <property type="component" value="Chromosome"/>
</dbReference>
<dbReference type="KEGG" id="tak:Tharo_2815"/>
<dbReference type="GO" id="GO:0005886">
    <property type="term" value="C:plasma membrane"/>
    <property type="evidence" value="ECO:0007669"/>
    <property type="project" value="UniProtKB-SubCell"/>
</dbReference>
<feature type="transmembrane region" description="Helical" evidence="5">
    <location>
        <begin position="12"/>
        <end position="36"/>
    </location>
</feature>
<name>A0A2R4BQT6_THAAR</name>
<evidence type="ECO:0000313" key="6">
    <source>
        <dbReference type="EMBL" id="AVR89697.1"/>
    </source>
</evidence>
<feature type="transmembrane region" description="Helical" evidence="5">
    <location>
        <begin position="144"/>
        <end position="164"/>
    </location>
</feature>
<dbReference type="PANTHER" id="PTHR43483">
    <property type="entry name" value="MEMBRANE TRANSPORTER PROTEIN HI_0806-RELATED"/>
    <property type="match status" value="1"/>
</dbReference>
<evidence type="ECO:0000256" key="3">
    <source>
        <dbReference type="ARBA" id="ARBA00022989"/>
    </source>
</evidence>
<keyword evidence="3 5" id="KW-1133">Transmembrane helix</keyword>
<accession>A0A2R4BQT6</accession>
<feature type="transmembrane region" description="Helical" evidence="5">
    <location>
        <begin position="251"/>
        <end position="272"/>
    </location>
</feature>
<reference evidence="6 7" key="1">
    <citation type="submission" date="2018-03" db="EMBL/GenBank/DDBJ databases">
        <title>Complete genome sequence of Thauera aromatica, a model organism for studying aromatic compound degradation under denitrifying conditions.</title>
        <authorList>
            <person name="Lo H.-Y."/>
            <person name="Goris T."/>
            <person name="Boll M."/>
            <person name="Mueller J.A."/>
        </authorList>
    </citation>
    <scope>NUCLEOTIDE SEQUENCE [LARGE SCALE GENOMIC DNA]</scope>
    <source>
        <strain evidence="6 7">K172</strain>
    </source>
</reference>
<sequence length="273" mass="28279">MERLPMELDLWWLAYPLLGVVVGFFAGLLGVGGGGIMVPILTSLFLAQDFPRDQVVHMALGTSMAAIVLTAVSSLRAHHAHAAVRWDVVRAIAPGILFGTFGATFIAARVDTVPLAIFFAAFMAYVAVQMLLGIKPRPSRNLPGALGMSAAGVGIGGVSALVAIGGGSLSVPFLTWCNVKVHHAIGTSAAIGLPIAFAGTVGYLVNGWGAPGTPALTLGFIYLPALVLVSAVSMFFAPLGARLAHRLPVAMLRKVFAGVLVALCAKMLHSLFA</sequence>
<feature type="transmembrane region" description="Helical" evidence="5">
    <location>
        <begin position="184"/>
        <end position="205"/>
    </location>
</feature>
<dbReference type="InterPro" id="IPR002781">
    <property type="entry name" value="TM_pro_TauE-like"/>
</dbReference>
<keyword evidence="5" id="KW-1003">Cell membrane</keyword>
<evidence type="ECO:0000313" key="7">
    <source>
        <dbReference type="Proteomes" id="UP000241885"/>
    </source>
</evidence>
<evidence type="ECO:0000256" key="1">
    <source>
        <dbReference type="ARBA" id="ARBA00004141"/>
    </source>
</evidence>
<evidence type="ECO:0000256" key="5">
    <source>
        <dbReference type="RuleBase" id="RU363041"/>
    </source>
</evidence>
<feature type="transmembrane region" description="Helical" evidence="5">
    <location>
        <begin position="217"/>
        <end position="239"/>
    </location>
</feature>
<comment type="similarity">
    <text evidence="5">Belongs to the 4-toluene sulfonate uptake permease (TSUP) (TC 2.A.102) family.</text>
</comment>
<feature type="transmembrane region" description="Helical" evidence="5">
    <location>
        <begin position="88"/>
        <end position="107"/>
    </location>
</feature>
<evidence type="ECO:0000256" key="4">
    <source>
        <dbReference type="ARBA" id="ARBA00023136"/>
    </source>
</evidence>
<proteinExistence type="inferred from homology"/>
<gene>
    <name evidence="6" type="ORF">Tharo_2815</name>
</gene>
<organism evidence="6 7">
    <name type="scientific">Thauera aromatica K172</name>
    <dbReference type="NCBI Taxonomy" id="44139"/>
    <lineage>
        <taxon>Bacteria</taxon>
        <taxon>Pseudomonadati</taxon>
        <taxon>Pseudomonadota</taxon>
        <taxon>Betaproteobacteria</taxon>
        <taxon>Rhodocyclales</taxon>
        <taxon>Zoogloeaceae</taxon>
        <taxon>Thauera</taxon>
    </lineage>
</organism>
<dbReference type="EMBL" id="CP028339">
    <property type="protein sequence ID" value="AVR89697.1"/>
    <property type="molecule type" value="Genomic_DNA"/>
</dbReference>
<dbReference type="PANTHER" id="PTHR43483:SF3">
    <property type="entry name" value="MEMBRANE TRANSPORTER PROTEIN HI_0806-RELATED"/>
    <property type="match status" value="1"/>
</dbReference>
<feature type="transmembrane region" description="Helical" evidence="5">
    <location>
        <begin position="56"/>
        <end position="76"/>
    </location>
</feature>
<keyword evidence="2 5" id="KW-0812">Transmembrane</keyword>
<feature type="transmembrane region" description="Helical" evidence="5">
    <location>
        <begin position="113"/>
        <end position="132"/>
    </location>
</feature>
<dbReference type="Pfam" id="PF01925">
    <property type="entry name" value="TauE"/>
    <property type="match status" value="1"/>
</dbReference>
<evidence type="ECO:0000256" key="2">
    <source>
        <dbReference type="ARBA" id="ARBA00022692"/>
    </source>
</evidence>